<dbReference type="AlphaFoldDB" id="A0A835D8L4"/>
<evidence type="ECO:0000256" key="1">
    <source>
        <dbReference type="ARBA" id="ARBA00004167"/>
    </source>
</evidence>
<feature type="signal peptide" evidence="3">
    <location>
        <begin position="1"/>
        <end position="28"/>
    </location>
</feature>
<keyword evidence="6" id="KW-1185">Reference proteome</keyword>
<accession>A0A835D8L4</accession>
<comment type="subcellular location">
    <subcellularLocation>
        <location evidence="1">Membrane</location>
        <topology evidence="1">Single-pass membrane protein</topology>
    </subcellularLocation>
</comment>
<dbReference type="EMBL" id="JABCRI010000014">
    <property type="protein sequence ID" value="KAF8394483.1"/>
    <property type="molecule type" value="Genomic_DNA"/>
</dbReference>
<keyword evidence="2 3" id="KW-0732">Signal</keyword>
<dbReference type="Proteomes" id="UP000655225">
    <property type="component" value="Unassembled WGS sequence"/>
</dbReference>
<dbReference type="InterPro" id="IPR011009">
    <property type="entry name" value="Kinase-like_dom_sf"/>
</dbReference>
<evidence type="ECO:0000259" key="4">
    <source>
        <dbReference type="Pfam" id="PF13947"/>
    </source>
</evidence>
<dbReference type="Gene3D" id="1.10.510.10">
    <property type="entry name" value="Transferase(Phosphotransferase) domain 1"/>
    <property type="match status" value="1"/>
</dbReference>
<proteinExistence type="predicted"/>
<protein>
    <recommendedName>
        <fullName evidence="4">Wall-associated receptor kinase galacturonan-binding domain-containing protein</fullName>
    </recommendedName>
</protein>
<evidence type="ECO:0000313" key="5">
    <source>
        <dbReference type="EMBL" id="KAF8394483.1"/>
    </source>
</evidence>
<dbReference type="Pfam" id="PF13947">
    <property type="entry name" value="GUB_WAK_bind"/>
    <property type="match status" value="1"/>
</dbReference>
<evidence type="ECO:0000256" key="2">
    <source>
        <dbReference type="ARBA" id="ARBA00022729"/>
    </source>
</evidence>
<reference evidence="5 6" key="1">
    <citation type="submission" date="2020-04" db="EMBL/GenBank/DDBJ databases">
        <title>Plant Genome Project.</title>
        <authorList>
            <person name="Zhang R.-G."/>
        </authorList>
    </citation>
    <scope>NUCLEOTIDE SEQUENCE [LARGE SCALE GENOMIC DNA]</scope>
    <source>
        <strain evidence="5">YNK0</strain>
        <tissue evidence="5">Leaf</tissue>
    </source>
</reference>
<dbReference type="GO" id="GO:0016020">
    <property type="term" value="C:membrane"/>
    <property type="evidence" value="ECO:0007669"/>
    <property type="project" value="UniProtKB-SubCell"/>
</dbReference>
<gene>
    <name evidence="5" type="ORF">HHK36_020691</name>
</gene>
<sequence length="342" mass="37796">MEVSAALFSLQLLSFFLIVLHLSSFSIATELGSSLPNCSKTCGNVEISYPFGVGDGCFFRGFEVTCNKNIPFLAGSDLQLVEILQGEVRVNAKPFFVTSYTEDTLCSCTSICHTRDSMDDGSFTGQGCCQTTISRAQKHIFLSTSLMPVNENLTSPCSYGVVVVEYGSYVFRNSDAWDFNLSENVTTKLEWAIGDHYEEFRKKNVSICGENSIDYDSEILRRLSLDIKSSNILLDWNNTAKLSDFGISRLVPLDKNRVSTAVIGTIGPVQHEETGDYSSLVMHFKSCVGRGNLLQVLEKMVLEEAKMEEVRAIAGVASRCLTVLGARRPTMKKVARKLASMR</sequence>
<evidence type="ECO:0000313" key="6">
    <source>
        <dbReference type="Proteomes" id="UP000655225"/>
    </source>
</evidence>
<evidence type="ECO:0000256" key="3">
    <source>
        <dbReference type="SAM" id="SignalP"/>
    </source>
</evidence>
<name>A0A835D8L4_TETSI</name>
<dbReference type="SUPFAM" id="SSF56112">
    <property type="entry name" value="Protein kinase-like (PK-like)"/>
    <property type="match status" value="1"/>
</dbReference>
<feature type="chain" id="PRO_5032627564" description="Wall-associated receptor kinase galacturonan-binding domain-containing protein" evidence="3">
    <location>
        <begin position="29"/>
        <end position="342"/>
    </location>
</feature>
<dbReference type="InterPro" id="IPR025287">
    <property type="entry name" value="WAK_GUB"/>
</dbReference>
<organism evidence="5 6">
    <name type="scientific">Tetracentron sinense</name>
    <name type="common">Spur-leaf</name>
    <dbReference type="NCBI Taxonomy" id="13715"/>
    <lineage>
        <taxon>Eukaryota</taxon>
        <taxon>Viridiplantae</taxon>
        <taxon>Streptophyta</taxon>
        <taxon>Embryophyta</taxon>
        <taxon>Tracheophyta</taxon>
        <taxon>Spermatophyta</taxon>
        <taxon>Magnoliopsida</taxon>
        <taxon>Trochodendrales</taxon>
        <taxon>Trochodendraceae</taxon>
        <taxon>Tetracentron</taxon>
    </lineage>
</organism>
<comment type="caution">
    <text evidence="5">The sequence shown here is derived from an EMBL/GenBank/DDBJ whole genome shotgun (WGS) entry which is preliminary data.</text>
</comment>
<feature type="domain" description="Wall-associated receptor kinase galacturonan-binding" evidence="4">
    <location>
        <begin position="38"/>
        <end position="83"/>
    </location>
</feature>
<dbReference type="PANTHER" id="PTHR33491">
    <property type="entry name" value="OSJNBA0016N04.9 PROTEIN"/>
    <property type="match status" value="1"/>
</dbReference>
<dbReference type="GO" id="GO:0030247">
    <property type="term" value="F:polysaccharide binding"/>
    <property type="evidence" value="ECO:0007669"/>
    <property type="project" value="InterPro"/>
</dbReference>
<dbReference type="OrthoDB" id="4062651at2759"/>